<dbReference type="GO" id="GO:0016779">
    <property type="term" value="F:nucleotidyltransferase activity"/>
    <property type="evidence" value="ECO:0007669"/>
    <property type="project" value="UniProtKB-KW"/>
</dbReference>
<gene>
    <name evidence="4" type="ORF">SAMN04487771_103614</name>
</gene>
<sequence length="308" mass="34468">MKDTALVIMAAGIGSRFGGGIKQLTPMGPNGEIIMDYSIHDAMEAGFNRVVFIIRKDLEADFKEIVGDRIAKIIPVAYAYQEVDDLPEGYTAPAERNKPWGTGHAVLAVRGIVHEPFLVINADDYYGKEGFRRIHDYMVHEMDENAEYIDMCMGGFMLKNTLSENGGVARGVCEVREDGTLARVTETYNIRRTEHGMEATDAEGNPVAVREDQHVSMNMWGLTPRFLDVLAEGFPKFLDGLSEEGRKKAEYLLPAMIDEQIQNGTGRVRVLETPDRWFGVTYKEDRESVTAAFARLIAEGVYPEKLYS</sequence>
<dbReference type="InterPro" id="IPR005835">
    <property type="entry name" value="NTP_transferase_dom"/>
</dbReference>
<dbReference type="RefSeq" id="WP_074649947.1">
    <property type="nucleotide sequence ID" value="NZ_FOIL01000036.1"/>
</dbReference>
<dbReference type="PANTHER" id="PTHR43584">
    <property type="entry name" value="NUCLEOTIDYL TRANSFERASE"/>
    <property type="match status" value="1"/>
</dbReference>
<accession>A0A1I0GNG0</accession>
<evidence type="ECO:0000313" key="4">
    <source>
        <dbReference type="EMBL" id="SET72555.1"/>
    </source>
</evidence>
<evidence type="ECO:0000313" key="5">
    <source>
        <dbReference type="Proteomes" id="UP000199820"/>
    </source>
</evidence>
<dbReference type="EMBL" id="FOIL01000036">
    <property type="protein sequence ID" value="SET72555.1"/>
    <property type="molecule type" value="Genomic_DNA"/>
</dbReference>
<keyword evidence="2" id="KW-0548">Nucleotidyltransferase</keyword>
<evidence type="ECO:0000256" key="1">
    <source>
        <dbReference type="ARBA" id="ARBA00022679"/>
    </source>
</evidence>
<dbReference type="PANTHER" id="PTHR43584:SF8">
    <property type="entry name" value="N-ACETYLMURAMATE ALPHA-1-PHOSPHATE URIDYLYLTRANSFERASE"/>
    <property type="match status" value="1"/>
</dbReference>
<dbReference type="Gene3D" id="3.90.550.10">
    <property type="entry name" value="Spore Coat Polysaccharide Biosynthesis Protein SpsA, Chain A"/>
    <property type="match status" value="1"/>
</dbReference>
<proteinExistence type="predicted"/>
<dbReference type="InterPro" id="IPR029044">
    <property type="entry name" value="Nucleotide-diphossugar_trans"/>
</dbReference>
<reference evidence="4 5" key="1">
    <citation type="submission" date="2016-10" db="EMBL/GenBank/DDBJ databases">
        <authorList>
            <person name="de Groot N.N."/>
        </authorList>
    </citation>
    <scope>NUCLEOTIDE SEQUENCE [LARGE SCALE GENOMIC DNA]</scope>
    <source>
        <strain evidence="4 5">KH1P1</strain>
    </source>
</reference>
<keyword evidence="5" id="KW-1185">Reference proteome</keyword>
<name>A0A1I0GNG0_9FIRM</name>
<dbReference type="SUPFAM" id="SSF53448">
    <property type="entry name" value="Nucleotide-diphospho-sugar transferases"/>
    <property type="match status" value="1"/>
</dbReference>
<protein>
    <submittedName>
        <fullName evidence="4">Nucleotidyl transferase</fullName>
    </submittedName>
</protein>
<evidence type="ECO:0000259" key="3">
    <source>
        <dbReference type="Pfam" id="PF00483"/>
    </source>
</evidence>
<keyword evidence="1 4" id="KW-0808">Transferase</keyword>
<dbReference type="OrthoDB" id="9779926at2"/>
<evidence type="ECO:0000256" key="2">
    <source>
        <dbReference type="ARBA" id="ARBA00022695"/>
    </source>
</evidence>
<dbReference type="STRING" id="1526.SAMN02910262_00988"/>
<feature type="domain" description="Nucleotidyl transferase" evidence="3">
    <location>
        <begin position="7"/>
        <end position="135"/>
    </location>
</feature>
<organism evidence="4 5">
    <name type="scientific">[Clostridium] aminophilum</name>
    <dbReference type="NCBI Taxonomy" id="1526"/>
    <lineage>
        <taxon>Bacteria</taxon>
        <taxon>Bacillati</taxon>
        <taxon>Bacillota</taxon>
        <taxon>Clostridia</taxon>
        <taxon>Lachnospirales</taxon>
        <taxon>Lachnospiraceae</taxon>
    </lineage>
</organism>
<dbReference type="Proteomes" id="UP000199820">
    <property type="component" value="Unassembled WGS sequence"/>
</dbReference>
<dbReference type="eggNOG" id="COG1209">
    <property type="taxonomic scope" value="Bacteria"/>
</dbReference>
<dbReference type="Pfam" id="PF00483">
    <property type="entry name" value="NTP_transferase"/>
    <property type="match status" value="1"/>
</dbReference>
<dbReference type="AlphaFoldDB" id="A0A1I0GNG0"/>
<dbReference type="InterPro" id="IPR050065">
    <property type="entry name" value="GlmU-like"/>
</dbReference>